<feature type="domain" description="Type VI secretion system component TssM1 helical" evidence="5">
    <location>
        <begin position="970"/>
        <end position="1033"/>
    </location>
</feature>
<keyword evidence="1" id="KW-0472">Membrane</keyword>
<feature type="domain" description="Type VI secretion system IcmF C-terminal" evidence="2">
    <location>
        <begin position="1075"/>
        <end position="1182"/>
    </location>
</feature>
<dbReference type="PANTHER" id="PTHR36153:SF5">
    <property type="entry name" value="EXPORTED PROTEIN"/>
    <property type="match status" value="1"/>
</dbReference>
<dbReference type="InterPro" id="IPR010623">
    <property type="entry name" value="IcmF_C"/>
</dbReference>
<feature type="transmembrane region" description="Helical" evidence="1">
    <location>
        <begin position="20"/>
        <end position="38"/>
    </location>
</feature>
<evidence type="ECO:0000259" key="3">
    <source>
        <dbReference type="Pfam" id="PF06761"/>
    </source>
</evidence>
<dbReference type="Proteomes" id="UP000184497">
    <property type="component" value="Unassembled WGS sequence"/>
</dbReference>
<dbReference type="InterPro" id="IPR053156">
    <property type="entry name" value="T6SS_TssM-like"/>
</dbReference>
<feature type="domain" description="Type VI secretion system component TssM1 N-terminal" evidence="4">
    <location>
        <begin position="201"/>
        <end position="456"/>
    </location>
</feature>
<evidence type="ECO:0000313" key="7">
    <source>
        <dbReference type="Proteomes" id="UP000184497"/>
    </source>
</evidence>
<feature type="transmembrane region" description="Helical" evidence="1">
    <location>
        <begin position="452"/>
        <end position="470"/>
    </location>
</feature>
<proteinExistence type="predicted"/>
<feature type="domain" description="IcmF-related" evidence="3">
    <location>
        <begin position="510"/>
        <end position="843"/>
    </location>
</feature>
<dbReference type="InterPro" id="IPR048677">
    <property type="entry name" value="TssM1_hel"/>
</dbReference>
<accession>A0A1M6QC60</accession>
<gene>
    <name evidence="6" type="ORF">SAMN05216369_0817</name>
</gene>
<dbReference type="Pfam" id="PF06761">
    <property type="entry name" value="IcmF-related"/>
    <property type="match status" value="1"/>
</dbReference>
<feature type="transmembrane region" description="Helical" evidence="1">
    <location>
        <begin position="58"/>
        <end position="76"/>
    </location>
</feature>
<protein>
    <submittedName>
        <fullName evidence="6">Type VI secretion system protein ImpL</fullName>
    </submittedName>
</protein>
<dbReference type="STRING" id="564117.SAMN05216369_0817"/>
<dbReference type="NCBIfam" id="TIGR03348">
    <property type="entry name" value="VI_IcmF"/>
    <property type="match status" value="1"/>
</dbReference>
<dbReference type="Pfam" id="PF06744">
    <property type="entry name" value="IcmF_C"/>
    <property type="match status" value="1"/>
</dbReference>
<evidence type="ECO:0000259" key="4">
    <source>
        <dbReference type="Pfam" id="PF14331"/>
    </source>
</evidence>
<evidence type="ECO:0000259" key="2">
    <source>
        <dbReference type="Pfam" id="PF06744"/>
    </source>
</evidence>
<dbReference type="Pfam" id="PF21070">
    <property type="entry name" value="IcmF_helical"/>
    <property type="match status" value="1"/>
</dbReference>
<dbReference type="EMBL" id="FRAQ01000001">
    <property type="protein sequence ID" value="SHK17667.1"/>
    <property type="molecule type" value="Genomic_DNA"/>
</dbReference>
<dbReference type="InterPro" id="IPR009612">
    <property type="entry name" value="IcmF-rel"/>
</dbReference>
<dbReference type="Pfam" id="PF14331">
    <property type="entry name" value="IcmF-related_N"/>
    <property type="match status" value="1"/>
</dbReference>
<dbReference type="AlphaFoldDB" id="A0A1M6QC60"/>
<evidence type="ECO:0000313" key="6">
    <source>
        <dbReference type="EMBL" id="SHK17667.1"/>
    </source>
</evidence>
<dbReference type="SUPFAM" id="SSF52540">
    <property type="entry name" value="P-loop containing nucleoside triphosphate hydrolases"/>
    <property type="match status" value="1"/>
</dbReference>
<keyword evidence="7" id="KW-1185">Reference proteome</keyword>
<dbReference type="PANTHER" id="PTHR36153">
    <property type="entry name" value="INNER MEMBRANE PROTEIN-RELATED"/>
    <property type="match status" value="1"/>
</dbReference>
<dbReference type="InterPro" id="IPR025743">
    <property type="entry name" value="TssM1_N"/>
</dbReference>
<keyword evidence="1" id="KW-1133">Transmembrane helix</keyword>
<dbReference type="InterPro" id="IPR027417">
    <property type="entry name" value="P-loop_NTPase"/>
</dbReference>
<organism evidence="6 7">
    <name type="scientific">Marinobacter antarcticus</name>
    <dbReference type="NCBI Taxonomy" id="564117"/>
    <lineage>
        <taxon>Bacteria</taxon>
        <taxon>Pseudomonadati</taxon>
        <taxon>Pseudomonadota</taxon>
        <taxon>Gammaproteobacteria</taxon>
        <taxon>Pseudomonadales</taxon>
        <taxon>Marinobacteraceae</taxon>
        <taxon>Marinobacter</taxon>
    </lineage>
</organism>
<name>A0A1M6QC60_9GAMM</name>
<dbReference type="InterPro" id="IPR017731">
    <property type="entry name" value="TssM1-like"/>
</dbReference>
<evidence type="ECO:0000259" key="5">
    <source>
        <dbReference type="Pfam" id="PF21070"/>
    </source>
</evidence>
<reference evidence="7" key="1">
    <citation type="submission" date="2016-11" db="EMBL/GenBank/DDBJ databases">
        <authorList>
            <person name="Varghese N."/>
            <person name="Submissions S."/>
        </authorList>
    </citation>
    <scope>NUCLEOTIDE SEQUENCE [LARGE SCALE GENOMIC DNA]</scope>
    <source>
        <strain evidence="7">CGMCC 1.10835</strain>
    </source>
</reference>
<evidence type="ECO:0000256" key="1">
    <source>
        <dbReference type="SAM" id="Phobius"/>
    </source>
</evidence>
<keyword evidence="1" id="KW-0812">Transmembrane</keyword>
<sequence length="1202" mass="135517">MWRKALLVGRWLLPYVRNAAPVALALGLVALLVATWWLGPKWEVGGEFPLAAWQMRALVTLGVILLVAMTWGTILARRLGKVNADKAEEHKELEDPILPMERRQQRLLDRQLAALKNNLPGRRGVYHLPWYLVMGLENAGKTSLIQRSGQTYTLTNVTRNSRADRNPFGFDWWVGDNGVLIDPDGELLSQNQSQSAAGEIQQRLWGHFIQWLERNRPQRPLNGVVLAVNLASLSTANDEQLEAHAILLRMRLRELMEQIGSRLPVYVSFTKMDLLYGFGPFVRTLSKQEKEQALGFTFRLEGQLDNDDWLNEFSERFSEMVARLNARLPDVLAGTRDTEDRAAAYSFTRQLAGMKPVLETFLTSLLSADAFSTPALVRGTYFTSVVQEGVPEDAFVSAAASHYQVSGPIQPAQRTGPSANLFTQSLFPGIIYPEAGLAGDNRRVVRSRQRRVAIAAVVAVCAGTGMTAGWQHYFIKNAEAAASVETRVQRFIDNWQPVGYEPDTTGRNLLEPLDQLRQATLAFGDHRNQWLLVSDMGLYQGHKVGPEVEASYLDMLAYQYLPALMFGVMGEMSRAPDDSPERLEHLRVLRMLYDASGRRNDIVTTYMSEYWQRAFPGRRDIQRRLLGHLDFAMTYTDLAEQAQNGDVTAEMTLAPFRSSVQWSQHELGRMSTPDRVYRDLEIEADREFSQPTDLARTSGPAFSNVFVRVDEYGEPAENRSREPSGQLQKSAPNPLRIPALLTRDGLEKWFLRKSGAVTELALVDAWVLGRRDNVDFSKADEAELQAGLQNLYAEHYANAWRTALSRVNIQQFEDLNHGVRVLESLTGGHQPLAQLLGQVRRNTHLIPAAEGDSAVARELLEQSAHFRMLQNIERQFTDLNQLTRKNGDQPSGLEQVMLVVNDLHEYMRNIQEAPDKGKAALNAARARMGLQGADPIFTLQRMAGHQPEPVGRLLNRLATESWRVLLDQAVAQLEREWYREVYQPFQQNLARHYPFNANAGRDVALQDFEQFFAPGGVLDTFYKENLKLFLEDHPEQVGNARRAGLVRRDVLASLGNADKIRSAYFTRSGTLDVEFALEPLNLSSNKRRSVVNLDGQLVEFSHGPRQSIPLVWPNTLRDTVESRITLVPVQVNRSPRSISESGPWALFRLLDKADITGVSSSALDVRFQVDDGEMRYRLHAASNTNPFTQQLLSGYRIPPSLY</sequence>